<keyword evidence="1" id="KW-0472">Membrane</keyword>
<comment type="caution">
    <text evidence="2">The sequence shown here is derived from an EMBL/GenBank/DDBJ whole genome shotgun (WGS) entry which is preliminary data.</text>
</comment>
<dbReference type="InParanoid" id="A0A0J6ZQT4"/>
<dbReference type="STRING" id="39029.BSR42_12220"/>
<dbReference type="Proteomes" id="UP000036503">
    <property type="component" value="Unassembled WGS sequence"/>
</dbReference>
<evidence type="ECO:0000313" key="3">
    <source>
        <dbReference type="Proteomes" id="UP000036503"/>
    </source>
</evidence>
<evidence type="ECO:0000256" key="1">
    <source>
        <dbReference type="SAM" id="Phobius"/>
    </source>
</evidence>
<evidence type="ECO:0000313" key="2">
    <source>
        <dbReference type="EMBL" id="KMO87321.1"/>
    </source>
</evidence>
<evidence type="ECO:0008006" key="4">
    <source>
        <dbReference type="Google" id="ProtNLM"/>
    </source>
</evidence>
<feature type="transmembrane region" description="Helical" evidence="1">
    <location>
        <begin position="24"/>
        <end position="44"/>
    </location>
</feature>
<sequence>MTNEELKMRFSCGEIEAEYENSKWVSLFMQLVFMFVGMYFFWTMLSESTFAGRLDNIAVLFFCLWRIHRQRDIICYAAAKGIIVRRQFMSLSEFYNDQFHEDRNLVFLPYKEIFLISDTWQEIELGHAEDGGIAILPVHLQFLSKKNKQRIIDRIKSEQEKNDEDEYAG</sequence>
<keyword evidence="3" id="KW-1185">Reference proteome</keyword>
<organism evidence="2 3">
    <name type="scientific">Megasphaera cerevisiae DSM 20462</name>
    <dbReference type="NCBI Taxonomy" id="1122219"/>
    <lineage>
        <taxon>Bacteria</taxon>
        <taxon>Bacillati</taxon>
        <taxon>Bacillota</taxon>
        <taxon>Negativicutes</taxon>
        <taxon>Veillonellales</taxon>
        <taxon>Veillonellaceae</taxon>
        <taxon>Megasphaera</taxon>
    </lineage>
</organism>
<dbReference type="RefSeq" id="WP_048513479.1">
    <property type="nucleotide sequence ID" value="NZ_LEKT01000007.1"/>
</dbReference>
<gene>
    <name evidence="2" type="ORF">AB840_03255</name>
</gene>
<proteinExistence type="predicted"/>
<accession>A0A0J6ZQT4</accession>
<reference evidence="2 3" key="1">
    <citation type="submission" date="2015-06" db="EMBL/GenBank/DDBJ databases">
        <title>Draft genome sequence of beer spoilage bacterium Megasphaera cerevisiae type strain 20462.</title>
        <authorList>
            <person name="Kutumbaka K."/>
            <person name="Pasmowitz J."/>
            <person name="Mategko J."/>
            <person name="Reyes D."/>
            <person name="Friedrich A."/>
            <person name="Han S."/>
            <person name="Martens-Habbena W."/>
            <person name="Neal-McKinney J."/>
            <person name="Janagama H.K."/>
            <person name="Nadala C."/>
            <person name="Samadpour M."/>
        </authorList>
    </citation>
    <scope>NUCLEOTIDE SEQUENCE [LARGE SCALE GENOMIC DNA]</scope>
    <source>
        <strain evidence="2 3">DSM 20462</strain>
    </source>
</reference>
<name>A0A0J6ZQT4_9FIRM</name>
<protein>
    <recommendedName>
        <fullName evidence="4">YcxB-like protein domain-containing protein</fullName>
    </recommendedName>
</protein>
<keyword evidence="1" id="KW-0812">Transmembrane</keyword>
<dbReference type="AlphaFoldDB" id="A0A0J6ZQT4"/>
<dbReference type="EMBL" id="LEKT01000007">
    <property type="protein sequence ID" value="KMO87321.1"/>
    <property type="molecule type" value="Genomic_DNA"/>
</dbReference>
<dbReference type="PATRIC" id="fig|1122219.3.peg.2746"/>
<dbReference type="OrthoDB" id="1630658at2"/>
<keyword evidence="1" id="KW-1133">Transmembrane helix</keyword>